<evidence type="ECO:0000313" key="3">
    <source>
        <dbReference type="Proteomes" id="UP000708208"/>
    </source>
</evidence>
<protein>
    <submittedName>
        <fullName evidence="2">Uncharacterized protein</fullName>
    </submittedName>
</protein>
<evidence type="ECO:0000256" key="1">
    <source>
        <dbReference type="SAM" id="MobiDB-lite"/>
    </source>
</evidence>
<dbReference type="Proteomes" id="UP000708208">
    <property type="component" value="Unassembled WGS sequence"/>
</dbReference>
<keyword evidence="3" id="KW-1185">Reference proteome</keyword>
<name>A0A8J2LEY8_9HEXA</name>
<feature type="region of interest" description="Disordered" evidence="1">
    <location>
        <begin position="477"/>
        <end position="511"/>
    </location>
</feature>
<dbReference type="AlphaFoldDB" id="A0A8J2LEY8"/>
<reference evidence="2" key="1">
    <citation type="submission" date="2021-06" db="EMBL/GenBank/DDBJ databases">
        <authorList>
            <person name="Hodson N. C."/>
            <person name="Mongue J. A."/>
            <person name="Jaron S. K."/>
        </authorList>
    </citation>
    <scope>NUCLEOTIDE SEQUENCE</scope>
</reference>
<accession>A0A8J2LEY8</accession>
<organism evidence="2 3">
    <name type="scientific">Allacma fusca</name>
    <dbReference type="NCBI Taxonomy" id="39272"/>
    <lineage>
        <taxon>Eukaryota</taxon>
        <taxon>Metazoa</taxon>
        <taxon>Ecdysozoa</taxon>
        <taxon>Arthropoda</taxon>
        <taxon>Hexapoda</taxon>
        <taxon>Collembola</taxon>
        <taxon>Symphypleona</taxon>
        <taxon>Sminthuridae</taxon>
        <taxon>Allacma</taxon>
    </lineage>
</organism>
<gene>
    <name evidence="2" type="ORF">AFUS01_LOCUS41413</name>
</gene>
<feature type="compositionally biased region" description="Basic and acidic residues" evidence="1">
    <location>
        <begin position="483"/>
        <end position="492"/>
    </location>
</feature>
<evidence type="ECO:0000313" key="2">
    <source>
        <dbReference type="EMBL" id="CAG7831684.1"/>
    </source>
</evidence>
<sequence length="533" mass="60186">MEISRFNYNKIIITEATLLRSLYFGEPYILAQPQTRSSGRSPPNCEYEVFQVSPENIEDKSSIVKLGTSDFSGCSRGNWQDPIVPRERDWLEKIRIACHNNGVHISLSANSNTKMRIKCEAARPVDMKFQQHQQQNGRLPYSGMNVKFSAKIPSRGGNDGSSPIHQIEVEFPDVISIENESLDSFRGTIYFFEIDSPNTTLHAVQLSLTKIQGTSSPLDERLHLDTSNGRALCETSGLTLGTEIYFVGIDGDNPRESELKRACLQRNIPCPNKVIGTGCVQDRFCQKIALNLFNNGILSCQVGINRAPIEKSFFTGLDVEIHDVPAQPSTPINSRFLIQVYKDDDEVVKDILSEFPSGDNAREINEDEKFENRRQAPIHVTDGERQKFECHFVSYILIHPIIWEVTFTDGSNPITLYDYGNGTSIEYRQVEGFSGGLPDQVKIKSSKVEIPISKEMKTIRCSAFYWNSNIKASSSRGLKMPKKISDSRDTKIHQNNGGRKKYGREDRTKEHLRATTLHLSTKSDKNPRDLTTH</sequence>
<dbReference type="EMBL" id="CAJVCH010561565">
    <property type="protein sequence ID" value="CAG7831684.1"/>
    <property type="molecule type" value="Genomic_DNA"/>
</dbReference>
<comment type="caution">
    <text evidence="2">The sequence shown here is derived from an EMBL/GenBank/DDBJ whole genome shotgun (WGS) entry which is preliminary data.</text>
</comment>
<proteinExistence type="predicted"/>